<name>A0A7L7KT19_9MOLU</name>
<dbReference type="Pfam" id="PF16403">
    <property type="entry name" value="Bact_surface_Ig-like"/>
    <property type="match status" value="1"/>
</dbReference>
<evidence type="ECO:0000313" key="3">
    <source>
        <dbReference type="Proteomes" id="UP000514720"/>
    </source>
</evidence>
<dbReference type="AlphaFoldDB" id="A0A7L7KT19"/>
<gene>
    <name evidence="2" type="ORF">G4Z02_04835</name>
</gene>
<dbReference type="InterPro" id="IPR032179">
    <property type="entry name" value="Cry22Aa_Ig-like"/>
</dbReference>
<dbReference type="InterPro" id="IPR013783">
    <property type="entry name" value="Ig-like_fold"/>
</dbReference>
<evidence type="ECO:0000259" key="1">
    <source>
        <dbReference type="Pfam" id="PF16403"/>
    </source>
</evidence>
<protein>
    <submittedName>
        <fullName evidence="2">DUF5011 domain-containing protein</fullName>
    </submittedName>
</protein>
<keyword evidence="3" id="KW-1185">Reference proteome</keyword>
<evidence type="ECO:0000313" key="2">
    <source>
        <dbReference type="EMBL" id="QMS85094.1"/>
    </source>
</evidence>
<feature type="domain" description="Pesticidal crystal protein Cry22Aa Ig-like" evidence="1">
    <location>
        <begin position="103"/>
        <end position="164"/>
    </location>
</feature>
<dbReference type="EMBL" id="CP048914">
    <property type="protein sequence ID" value="QMS85094.1"/>
    <property type="molecule type" value="Genomic_DNA"/>
</dbReference>
<dbReference type="RefSeq" id="WP_258876865.1">
    <property type="nucleotide sequence ID" value="NZ_CP048914.1"/>
</dbReference>
<dbReference type="PROSITE" id="PS51257">
    <property type="entry name" value="PROKAR_LIPOPROTEIN"/>
    <property type="match status" value="1"/>
</dbReference>
<proteinExistence type="predicted"/>
<accession>A0A7L7KT19</accession>
<reference evidence="2 3" key="1">
    <citation type="submission" date="2020-02" db="EMBL/GenBank/DDBJ databases">
        <authorList>
            <person name="Zheng R.K."/>
            <person name="Sun C.M."/>
        </authorList>
    </citation>
    <scope>NUCLEOTIDE SEQUENCE [LARGE SCALE GENOMIC DNA]</scope>
    <source>
        <strain evidence="3">zrk13</strain>
    </source>
</reference>
<sequence length="166" mass="18562">MYKKLLFLLPLLFLVGCTPDEVSISLEPGHDTVTVFEDYTPEGCIITINDESFDMVITNNPVDTDTIGTYMIDYEYDDYTCQRAVFVVDNVAPEGMLLYGVDTIHKGDEWVDPGVDAVDNYSDVEISVTYPIGYSTDFVGSYTIIYTLTDEAGNVTEIPRVVHVIE</sequence>
<dbReference type="KEGG" id="xcl:G4Z02_04835"/>
<dbReference type="Gene3D" id="2.60.40.10">
    <property type="entry name" value="Immunoglobulins"/>
    <property type="match status" value="1"/>
</dbReference>
<organism evidence="2 3">
    <name type="scientific">Candidatus Xianfuyuplasma coldseepsis</name>
    <dbReference type="NCBI Taxonomy" id="2782163"/>
    <lineage>
        <taxon>Bacteria</taxon>
        <taxon>Bacillati</taxon>
        <taxon>Mycoplasmatota</taxon>
        <taxon>Mollicutes</taxon>
        <taxon>Candidatus Izemoplasmatales</taxon>
        <taxon>Candidatus Izemoplasmataceae</taxon>
        <taxon>Candidatus Xianfuyuplasma</taxon>
    </lineage>
</organism>
<dbReference type="Proteomes" id="UP000514720">
    <property type="component" value="Chromosome"/>
</dbReference>